<accession>A0A839DZM2</accession>
<proteinExistence type="predicted"/>
<evidence type="ECO:0000256" key="6">
    <source>
        <dbReference type="ARBA" id="ARBA00022989"/>
    </source>
</evidence>
<dbReference type="GO" id="GO:0015297">
    <property type="term" value="F:antiporter activity"/>
    <property type="evidence" value="ECO:0007669"/>
    <property type="project" value="UniProtKB-KW"/>
</dbReference>
<evidence type="ECO:0000256" key="1">
    <source>
        <dbReference type="ARBA" id="ARBA00004651"/>
    </source>
</evidence>
<evidence type="ECO:0000256" key="5">
    <source>
        <dbReference type="ARBA" id="ARBA00022692"/>
    </source>
</evidence>
<keyword evidence="5 9" id="KW-0812">Transmembrane</keyword>
<evidence type="ECO:0000256" key="7">
    <source>
        <dbReference type="ARBA" id="ARBA00023065"/>
    </source>
</evidence>
<evidence type="ECO:0000256" key="2">
    <source>
        <dbReference type="ARBA" id="ARBA00022448"/>
    </source>
</evidence>
<comment type="caution">
    <text evidence="11">The sequence shown here is derived from an EMBL/GenBank/DDBJ whole genome shotgun (WGS) entry which is preliminary data.</text>
</comment>
<organism evidence="11 12">
    <name type="scientific">Halosaccharopolyspora lacisalsi</name>
    <dbReference type="NCBI Taxonomy" id="1000566"/>
    <lineage>
        <taxon>Bacteria</taxon>
        <taxon>Bacillati</taxon>
        <taxon>Actinomycetota</taxon>
        <taxon>Actinomycetes</taxon>
        <taxon>Pseudonocardiales</taxon>
        <taxon>Pseudonocardiaceae</taxon>
        <taxon>Halosaccharopolyspora</taxon>
    </lineage>
</organism>
<dbReference type="Pfam" id="PF00999">
    <property type="entry name" value="Na_H_Exchanger"/>
    <property type="match status" value="1"/>
</dbReference>
<evidence type="ECO:0000256" key="3">
    <source>
        <dbReference type="ARBA" id="ARBA00022449"/>
    </source>
</evidence>
<comment type="subcellular location">
    <subcellularLocation>
        <location evidence="1">Cell membrane</location>
        <topology evidence="1">Multi-pass membrane protein</topology>
    </subcellularLocation>
</comment>
<evidence type="ECO:0000256" key="9">
    <source>
        <dbReference type="SAM" id="Phobius"/>
    </source>
</evidence>
<evidence type="ECO:0000259" key="10">
    <source>
        <dbReference type="Pfam" id="PF00999"/>
    </source>
</evidence>
<keyword evidence="8 9" id="KW-0472">Membrane</keyword>
<feature type="domain" description="Cation/H+ exchanger transmembrane" evidence="10">
    <location>
        <begin position="13"/>
        <end position="377"/>
    </location>
</feature>
<keyword evidence="3" id="KW-0050">Antiport</keyword>
<name>A0A839DZM2_9PSEU</name>
<feature type="transmembrane region" description="Helical" evidence="9">
    <location>
        <begin position="117"/>
        <end position="138"/>
    </location>
</feature>
<keyword evidence="12" id="KW-1185">Reference proteome</keyword>
<dbReference type="PANTHER" id="PTHR32507">
    <property type="entry name" value="NA(+)/H(+) ANTIPORTER 1"/>
    <property type="match status" value="1"/>
</dbReference>
<keyword evidence="6 9" id="KW-1133">Transmembrane helix</keyword>
<keyword evidence="2" id="KW-0813">Transport</keyword>
<reference evidence="11 12" key="1">
    <citation type="submission" date="2020-07" db="EMBL/GenBank/DDBJ databases">
        <title>Sequencing the genomes of 1000 actinobacteria strains.</title>
        <authorList>
            <person name="Klenk H.-P."/>
        </authorList>
    </citation>
    <scope>NUCLEOTIDE SEQUENCE [LARGE SCALE GENOMIC DNA]</scope>
    <source>
        <strain evidence="11 12">DSM 45975</strain>
    </source>
</reference>
<evidence type="ECO:0000256" key="8">
    <source>
        <dbReference type="ARBA" id="ARBA00023136"/>
    </source>
</evidence>
<dbReference type="RefSeq" id="WP_182543907.1">
    <property type="nucleotide sequence ID" value="NZ_JACGWZ010000002.1"/>
</dbReference>
<feature type="transmembrane region" description="Helical" evidence="9">
    <location>
        <begin position="91"/>
        <end position="111"/>
    </location>
</feature>
<feature type="transmembrane region" description="Helical" evidence="9">
    <location>
        <begin position="31"/>
        <end position="49"/>
    </location>
</feature>
<feature type="transmembrane region" description="Helical" evidence="9">
    <location>
        <begin position="277"/>
        <end position="293"/>
    </location>
</feature>
<evidence type="ECO:0000313" key="11">
    <source>
        <dbReference type="EMBL" id="MBA8824671.1"/>
    </source>
</evidence>
<dbReference type="EMBL" id="JACGWZ010000002">
    <property type="protein sequence ID" value="MBA8824671.1"/>
    <property type="molecule type" value="Genomic_DNA"/>
</dbReference>
<dbReference type="InterPro" id="IPR038770">
    <property type="entry name" value="Na+/solute_symporter_sf"/>
</dbReference>
<keyword evidence="7" id="KW-0406">Ion transport</keyword>
<feature type="transmembrane region" description="Helical" evidence="9">
    <location>
        <begin position="183"/>
        <end position="207"/>
    </location>
</feature>
<dbReference type="Gene3D" id="1.20.1530.20">
    <property type="match status" value="1"/>
</dbReference>
<sequence length="407" mass="41744">MTLLLVFGLSLLVSVLVSGLAARTILSTSLLFLLAGAVVGGGGLGLVPLTPDSPIVSTAADIALFTVLFTDGTKLRLLSGTGTTWKTPARALGFGMPLSFGLVTLLTHTLTDLDWTASALVGAVLAPTDPVFASAIVGRKDVPDRLRRLLSVESGLNDGLALPVVLILLASTGHTVAGEATSVPMVLLELAGGLVLGVLAPLVAGGLVRLPRLGATPRLQPLGPLAVGVAIYAASDLTHVNSYLAAFVGGAVLAGMSPRSQQAFEQLGDQLSELAKFAALLVFGALLTPTLFGDVAITGYVVAVLTLILVRPVSLGVSLLGSALRRRELLAASWFGPKGFASVVYGLHVLHSGTPQAEQVYQLVAVTIALSIAAHSSSDVPVARLFHVEDVANVPPKDSSESNDDRA</sequence>
<keyword evidence="4" id="KW-1003">Cell membrane</keyword>
<protein>
    <submittedName>
        <fullName evidence="11">NhaP-type Na+/H+ or K+/H+ antiporter</fullName>
    </submittedName>
</protein>
<dbReference type="GO" id="GO:1902600">
    <property type="term" value="P:proton transmembrane transport"/>
    <property type="evidence" value="ECO:0007669"/>
    <property type="project" value="InterPro"/>
</dbReference>
<dbReference type="AlphaFoldDB" id="A0A839DZM2"/>
<gene>
    <name evidence="11" type="ORF">FHX42_002018</name>
</gene>
<evidence type="ECO:0000256" key="4">
    <source>
        <dbReference type="ARBA" id="ARBA00022475"/>
    </source>
</evidence>
<dbReference type="Proteomes" id="UP000569329">
    <property type="component" value="Unassembled WGS sequence"/>
</dbReference>
<dbReference type="InterPro" id="IPR006153">
    <property type="entry name" value="Cation/H_exchanger_TM"/>
</dbReference>
<evidence type="ECO:0000313" key="12">
    <source>
        <dbReference type="Proteomes" id="UP000569329"/>
    </source>
</evidence>
<dbReference type="GO" id="GO:0005886">
    <property type="term" value="C:plasma membrane"/>
    <property type="evidence" value="ECO:0007669"/>
    <property type="project" value="UniProtKB-SubCell"/>
</dbReference>
<dbReference type="PANTHER" id="PTHR32507:SF8">
    <property type="entry name" value="CNH1P"/>
    <property type="match status" value="1"/>
</dbReference>
<feature type="transmembrane region" description="Helical" evidence="9">
    <location>
        <begin position="159"/>
        <end position="177"/>
    </location>
</feature>